<sequence length="359" mass="38821">MNTIIRTVDADYPDPSVIAEAAEILQKGGLVAFPTETVYGLGGSGLNGDACKRIYEAKGRPSDNPLILHISQLSELRPIVREIPDASRKLAEAFWPGPLTMIFPKSENIPPEATGGLDTVAVRFPSHPVAMALIRAAGLPIAAPSANASGKPSPTRASHVAFDLEGRIDMILDGGPAEWGLESTIVDVSVTPPMILRPGAITKEMMERVVGEVQVDPAILEKPSADLRPKAPGMKYTHYSPKAEVYLVRGDLTAVQEKINALAAEEMAAGKKVGVLATEESRKGYHATTVLSAGSRNRLEEIGANLFKMLRKFDFLETDIVYAEVYPLEGEGMAIMNRLQKSAGYRYIEAEDGKEREEK</sequence>
<dbReference type="InterPro" id="IPR050156">
    <property type="entry name" value="TC-AMP_synthase_SUA5"/>
</dbReference>
<dbReference type="InterPro" id="IPR010923">
    <property type="entry name" value="T(6)A37_SUA5"/>
</dbReference>
<evidence type="ECO:0000256" key="11">
    <source>
        <dbReference type="ARBA" id="ARBA00029774"/>
    </source>
</evidence>
<dbReference type="PANTHER" id="PTHR17490">
    <property type="entry name" value="SUA5"/>
    <property type="match status" value="1"/>
</dbReference>
<evidence type="ECO:0000256" key="1">
    <source>
        <dbReference type="ARBA" id="ARBA00004496"/>
    </source>
</evidence>
<dbReference type="EC" id="2.7.7.87" evidence="3 13"/>
<dbReference type="InterPro" id="IPR005145">
    <property type="entry name" value="Sua5_C"/>
</dbReference>
<keyword evidence="9 13" id="KW-0547">Nucleotide-binding</keyword>
<evidence type="ECO:0000256" key="3">
    <source>
        <dbReference type="ARBA" id="ARBA00012584"/>
    </source>
</evidence>
<dbReference type="Pfam" id="PF01300">
    <property type="entry name" value="Sua5_yciO_yrdC"/>
    <property type="match status" value="1"/>
</dbReference>
<dbReference type="PIRSF" id="PIRSF004930">
    <property type="entry name" value="Tln_factor_SUA5"/>
    <property type="match status" value="1"/>
</dbReference>
<dbReference type="Gene3D" id="3.40.50.11030">
    <property type="entry name" value="Threonylcarbamoyl-AMP synthase, C-terminal domain"/>
    <property type="match status" value="1"/>
</dbReference>
<evidence type="ECO:0000256" key="2">
    <source>
        <dbReference type="ARBA" id="ARBA00007663"/>
    </source>
</evidence>
<evidence type="ECO:0000256" key="8">
    <source>
        <dbReference type="ARBA" id="ARBA00022695"/>
    </source>
</evidence>
<evidence type="ECO:0000256" key="9">
    <source>
        <dbReference type="ARBA" id="ARBA00022741"/>
    </source>
</evidence>
<dbReference type="InterPro" id="IPR038385">
    <property type="entry name" value="Sua5/YwlC_C"/>
</dbReference>
<keyword evidence="7 13" id="KW-0819">tRNA processing</keyword>
<dbReference type="PANTHER" id="PTHR17490:SF16">
    <property type="entry name" value="THREONYLCARBAMOYL-AMP SYNTHASE"/>
    <property type="match status" value="1"/>
</dbReference>
<comment type="similarity">
    <text evidence="2 13">Belongs to the SUA5 family.</text>
</comment>
<accession>A0ABS2GBX0</accession>
<keyword evidence="10 13" id="KW-0067">ATP-binding</keyword>
<dbReference type="EMBL" id="JACSNV010000009">
    <property type="protein sequence ID" value="MBM6878033.1"/>
    <property type="molecule type" value="Genomic_DNA"/>
</dbReference>
<dbReference type="NCBIfam" id="TIGR00057">
    <property type="entry name" value="L-threonylcarbamoyladenylate synthase"/>
    <property type="match status" value="1"/>
</dbReference>
<dbReference type="InterPro" id="IPR017945">
    <property type="entry name" value="DHBP_synth_RibB-like_a/b_dom"/>
</dbReference>
<dbReference type="SUPFAM" id="SSF55821">
    <property type="entry name" value="YrdC/RibB"/>
    <property type="match status" value="1"/>
</dbReference>
<dbReference type="Proteomes" id="UP000729290">
    <property type="component" value="Unassembled WGS sequence"/>
</dbReference>
<keyword evidence="16" id="KW-1185">Reference proteome</keyword>
<comment type="subcellular location">
    <subcellularLocation>
        <location evidence="1 13">Cytoplasm</location>
    </subcellularLocation>
</comment>
<dbReference type="Gene3D" id="3.90.870.10">
    <property type="entry name" value="DHBP synthase"/>
    <property type="match status" value="1"/>
</dbReference>
<dbReference type="RefSeq" id="WP_205133749.1">
    <property type="nucleotide sequence ID" value="NZ_JACSNT010000008.1"/>
</dbReference>
<dbReference type="Pfam" id="PF03481">
    <property type="entry name" value="Sua5_C"/>
    <property type="match status" value="1"/>
</dbReference>
<evidence type="ECO:0000256" key="7">
    <source>
        <dbReference type="ARBA" id="ARBA00022694"/>
    </source>
</evidence>
<protein>
    <recommendedName>
        <fullName evidence="4 13">Threonylcarbamoyl-AMP synthase</fullName>
        <shortName evidence="13">TC-AMP synthase</shortName>
        <ecNumber evidence="3 13">2.7.7.87</ecNumber>
    </recommendedName>
    <alternativeName>
        <fullName evidence="11 13">L-threonylcarbamoyladenylate synthase</fullName>
    </alternativeName>
</protein>
<comment type="caution">
    <text evidence="15">The sequence shown here is derived from an EMBL/GenBank/DDBJ whole genome shotgun (WGS) entry which is preliminary data.</text>
</comment>
<gene>
    <name evidence="15" type="ORF">H9X83_07650</name>
</gene>
<organism evidence="15 16">
    <name type="scientific">Anaerotignum lactatifermentans</name>
    <dbReference type="NCBI Taxonomy" id="160404"/>
    <lineage>
        <taxon>Bacteria</taxon>
        <taxon>Bacillati</taxon>
        <taxon>Bacillota</taxon>
        <taxon>Clostridia</taxon>
        <taxon>Lachnospirales</taxon>
        <taxon>Anaerotignaceae</taxon>
        <taxon>Anaerotignum</taxon>
    </lineage>
</organism>
<dbReference type="PROSITE" id="PS51163">
    <property type="entry name" value="YRDC"/>
    <property type="match status" value="1"/>
</dbReference>
<keyword evidence="6 13" id="KW-0808">Transferase</keyword>
<evidence type="ECO:0000256" key="12">
    <source>
        <dbReference type="ARBA" id="ARBA00048366"/>
    </source>
</evidence>
<evidence type="ECO:0000256" key="13">
    <source>
        <dbReference type="PIRNR" id="PIRNR004930"/>
    </source>
</evidence>
<proteinExistence type="inferred from homology"/>
<keyword evidence="8 13" id="KW-0548">Nucleotidyltransferase</keyword>
<dbReference type="InterPro" id="IPR006070">
    <property type="entry name" value="Sua5-like_dom"/>
</dbReference>
<name>A0ABS2GBX0_9FIRM</name>
<comment type="function">
    <text evidence="13">Required for the formation of a threonylcarbamoyl group on adenosine at position 37 (t(6)A37) in tRNAs that read codons beginning with adenine.</text>
</comment>
<comment type="catalytic activity">
    <reaction evidence="12 13">
        <text>L-threonine + hydrogencarbonate + ATP = L-threonylcarbamoyladenylate + diphosphate + H2O</text>
        <dbReference type="Rhea" id="RHEA:36407"/>
        <dbReference type="ChEBI" id="CHEBI:15377"/>
        <dbReference type="ChEBI" id="CHEBI:17544"/>
        <dbReference type="ChEBI" id="CHEBI:30616"/>
        <dbReference type="ChEBI" id="CHEBI:33019"/>
        <dbReference type="ChEBI" id="CHEBI:57926"/>
        <dbReference type="ChEBI" id="CHEBI:73682"/>
        <dbReference type="EC" id="2.7.7.87"/>
    </reaction>
</comment>
<keyword evidence="5 13" id="KW-0963">Cytoplasm</keyword>
<feature type="domain" description="YrdC-like" evidence="14">
    <location>
        <begin position="15"/>
        <end position="201"/>
    </location>
</feature>
<evidence type="ECO:0000256" key="10">
    <source>
        <dbReference type="ARBA" id="ARBA00022840"/>
    </source>
</evidence>
<evidence type="ECO:0000256" key="5">
    <source>
        <dbReference type="ARBA" id="ARBA00022490"/>
    </source>
</evidence>
<evidence type="ECO:0000259" key="14">
    <source>
        <dbReference type="PROSITE" id="PS51163"/>
    </source>
</evidence>
<reference evidence="15 16" key="1">
    <citation type="journal article" date="2021" name="Sci. Rep.">
        <title>The distribution of antibiotic resistance genes in chicken gut microbiota commensals.</title>
        <authorList>
            <person name="Juricova H."/>
            <person name="Matiasovicova J."/>
            <person name="Kubasova T."/>
            <person name="Cejkova D."/>
            <person name="Rychlik I."/>
        </authorList>
    </citation>
    <scope>NUCLEOTIDE SEQUENCE [LARGE SCALE GENOMIC DNA]</scope>
    <source>
        <strain evidence="15 16">An431b</strain>
    </source>
</reference>
<evidence type="ECO:0000313" key="16">
    <source>
        <dbReference type="Proteomes" id="UP000729290"/>
    </source>
</evidence>
<evidence type="ECO:0000313" key="15">
    <source>
        <dbReference type="EMBL" id="MBM6878033.1"/>
    </source>
</evidence>
<evidence type="ECO:0000256" key="4">
    <source>
        <dbReference type="ARBA" id="ARBA00015492"/>
    </source>
</evidence>
<evidence type="ECO:0000256" key="6">
    <source>
        <dbReference type="ARBA" id="ARBA00022679"/>
    </source>
</evidence>